<evidence type="ECO:0000313" key="6">
    <source>
        <dbReference type="Proteomes" id="UP000680304"/>
    </source>
</evidence>
<dbReference type="InterPro" id="IPR000683">
    <property type="entry name" value="Gfo/Idh/MocA-like_OxRdtase_N"/>
</dbReference>
<evidence type="ECO:0000256" key="2">
    <source>
        <dbReference type="ARBA" id="ARBA00023002"/>
    </source>
</evidence>
<dbReference type="Proteomes" id="UP000680304">
    <property type="component" value="Unassembled WGS sequence"/>
</dbReference>
<dbReference type="PANTHER" id="PTHR42840:SF3">
    <property type="entry name" value="BINDING ROSSMANN FOLD OXIDOREDUCTASE, PUTATIVE (AFU_ORTHOLOGUE AFUA_2G10240)-RELATED"/>
    <property type="match status" value="1"/>
</dbReference>
<dbReference type="InterPro" id="IPR036291">
    <property type="entry name" value="NAD(P)-bd_dom_sf"/>
</dbReference>
<evidence type="ECO:0000259" key="3">
    <source>
        <dbReference type="Pfam" id="PF01408"/>
    </source>
</evidence>
<keyword evidence="6" id="KW-1185">Reference proteome</keyword>
<name>A0ABQ4N1Q9_9BACL</name>
<dbReference type="SUPFAM" id="SSF55347">
    <property type="entry name" value="Glyceraldehyde-3-phosphate dehydrogenase-like, C-terminal domain"/>
    <property type="match status" value="1"/>
</dbReference>
<keyword evidence="2" id="KW-0560">Oxidoreductase</keyword>
<protein>
    <submittedName>
        <fullName evidence="5">Scyllo-inositol 2-dehydrogenase (NAD(+))</fullName>
    </submittedName>
</protein>
<comment type="caution">
    <text evidence="5">The sequence shown here is derived from an EMBL/GenBank/DDBJ whole genome shotgun (WGS) entry which is preliminary data.</text>
</comment>
<evidence type="ECO:0000313" key="5">
    <source>
        <dbReference type="EMBL" id="GIQ62077.1"/>
    </source>
</evidence>
<dbReference type="InterPro" id="IPR004104">
    <property type="entry name" value="Gfo/Idh/MocA-like_OxRdtase_C"/>
</dbReference>
<dbReference type="Gene3D" id="3.40.50.720">
    <property type="entry name" value="NAD(P)-binding Rossmann-like Domain"/>
    <property type="match status" value="1"/>
</dbReference>
<dbReference type="Pfam" id="PF02894">
    <property type="entry name" value="GFO_IDH_MocA_C"/>
    <property type="match status" value="1"/>
</dbReference>
<comment type="similarity">
    <text evidence="1">Belongs to the Gfo/Idh/MocA family.</text>
</comment>
<evidence type="ECO:0000259" key="4">
    <source>
        <dbReference type="Pfam" id="PF02894"/>
    </source>
</evidence>
<feature type="domain" description="Gfo/Idh/MocA-like oxidoreductase N-terminal" evidence="3">
    <location>
        <begin position="5"/>
        <end position="123"/>
    </location>
</feature>
<sequence>MNKIGIAVIGAGRMGRLHAWNFYRYVADCKVAAVCDANAQAAKALAGELGAKAYADTAELLQSEEVDAVVITTPVLTHKAIAVQALEAGKHVFCEKPLTLQLEDAQEIVRKVEETGKVFQLGFMRRFDRGYEAAWQKVREGAIGTPVFIRSTSRDPGLPPVPGWGCYPEKSGDISFELCSHDYDSIRWLMNDEVDTVFAQAAVLSSQKELRLCGGQMMNDTIAATLRFKRGALGTVEGLLNIKYGYDARTEIIGDEGVISIGQMNYIDIATATSDRQIKLPAAPSFTDRFAEAYVKEARHFVDCIRSGSAPLVGACDGLKAVKIAHAANLSVQQGMPVQVNGAMA</sequence>
<dbReference type="EMBL" id="BOVJ01000019">
    <property type="protein sequence ID" value="GIQ62077.1"/>
    <property type="molecule type" value="Genomic_DNA"/>
</dbReference>
<proteinExistence type="inferred from homology"/>
<reference evidence="5 6" key="1">
    <citation type="submission" date="2021-04" db="EMBL/GenBank/DDBJ databases">
        <title>Draft genome sequence of Paenibacillus cisolokensis, LC2-13A.</title>
        <authorList>
            <person name="Uke A."/>
            <person name="Chhe C."/>
            <person name="Baramee S."/>
            <person name="Kosugi A."/>
        </authorList>
    </citation>
    <scope>NUCLEOTIDE SEQUENCE [LARGE SCALE GENOMIC DNA]</scope>
    <source>
        <strain evidence="5 6">LC2-13A</strain>
    </source>
</reference>
<evidence type="ECO:0000256" key="1">
    <source>
        <dbReference type="ARBA" id="ARBA00010928"/>
    </source>
</evidence>
<gene>
    <name evidence="5" type="primary">iolX</name>
    <name evidence="5" type="ORF">PACILC2_06450</name>
</gene>
<dbReference type="SUPFAM" id="SSF51735">
    <property type="entry name" value="NAD(P)-binding Rossmann-fold domains"/>
    <property type="match status" value="1"/>
</dbReference>
<dbReference type="PANTHER" id="PTHR42840">
    <property type="entry name" value="NAD(P)-BINDING ROSSMANN-FOLD SUPERFAMILY PROTEIN-RELATED"/>
    <property type="match status" value="1"/>
</dbReference>
<organism evidence="5 6">
    <name type="scientific">Paenibacillus cisolokensis</name>
    <dbReference type="NCBI Taxonomy" id="1658519"/>
    <lineage>
        <taxon>Bacteria</taxon>
        <taxon>Bacillati</taxon>
        <taxon>Bacillota</taxon>
        <taxon>Bacilli</taxon>
        <taxon>Bacillales</taxon>
        <taxon>Paenibacillaceae</taxon>
        <taxon>Paenibacillus</taxon>
    </lineage>
</organism>
<dbReference type="Gene3D" id="3.30.360.10">
    <property type="entry name" value="Dihydrodipicolinate Reductase, domain 2"/>
    <property type="match status" value="1"/>
</dbReference>
<dbReference type="RefSeq" id="WP_280515257.1">
    <property type="nucleotide sequence ID" value="NZ_BOVJ01000019.1"/>
</dbReference>
<feature type="domain" description="Gfo/Idh/MocA-like oxidoreductase C-terminal" evidence="4">
    <location>
        <begin position="137"/>
        <end position="340"/>
    </location>
</feature>
<dbReference type="Pfam" id="PF01408">
    <property type="entry name" value="GFO_IDH_MocA"/>
    <property type="match status" value="1"/>
</dbReference>
<accession>A0ABQ4N1Q9</accession>